<gene>
    <name evidence="2" type="ORF">CIMG_12667</name>
</gene>
<organism evidence="2 3">
    <name type="scientific">Coccidioides immitis (strain RS)</name>
    <name type="common">Valley fever fungus</name>
    <dbReference type="NCBI Taxonomy" id="246410"/>
    <lineage>
        <taxon>Eukaryota</taxon>
        <taxon>Fungi</taxon>
        <taxon>Dikarya</taxon>
        <taxon>Ascomycota</taxon>
        <taxon>Pezizomycotina</taxon>
        <taxon>Eurotiomycetes</taxon>
        <taxon>Eurotiomycetidae</taxon>
        <taxon>Onygenales</taxon>
        <taxon>Onygenaceae</taxon>
        <taxon>Coccidioides</taxon>
    </lineage>
</organism>
<accession>J3KLJ6</accession>
<name>J3KLJ6_COCIM</name>
<feature type="compositionally biased region" description="Low complexity" evidence="1">
    <location>
        <begin position="96"/>
        <end position="108"/>
    </location>
</feature>
<feature type="compositionally biased region" description="Basic and acidic residues" evidence="1">
    <location>
        <begin position="113"/>
        <end position="122"/>
    </location>
</feature>
<dbReference type="OMA" id="FEYREDE"/>
<proteinExistence type="predicted"/>
<keyword evidence="3" id="KW-1185">Reference proteome</keyword>
<dbReference type="OrthoDB" id="10295259at2759"/>
<evidence type="ECO:0000313" key="2">
    <source>
        <dbReference type="EMBL" id="EAS37170.3"/>
    </source>
</evidence>
<evidence type="ECO:0000313" key="3">
    <source>
        <dbReference type="Proteomes" id="UP000001261"/>
    </source>
</evidence>
<feature type="compositionally biased region" description="Polar residues" evidence="1">
    <location>
        <begin position="78"/>
        <end position="95"/>
    </location>
</feature>
<reference evidence="3" key="2">
    <citation type="journal article" date="2010" name="Genome Res.">
        <title>Population genomic sequencing of Coccidioides fungi reveals recent hybridization and transposon control.</title>
        <authorList>
            <person name="Neafsey D.E."/>
            <person name="Barker B.M."/>
            <person name="Sharpton T.J."/>
            <person name="Stajich J.E."/>
            <person name="Park D.J."/>
            <person name="Whiston E."/>
            <person name="Hung C.-Y."/>
            <person name="McMahan C."/>
            <person name="White J."/>
            <person name="Sykes S."/>
            <person name="Heiman D."/>
            <person name="Young S."/>
            <person name="Zeng Q."/>
            <person name="Abouelleil A."/>
            <person name="Aftuck L."/>
            <person name="Bessette D."/>
            <person name="Brown A."/>
            <person name="FitzGerald M."/>
            <person name="Lui A."/>
            <person name="Macdonald J.P."/>
            <person name="Priest M."/>
            <person name="Orbach M.J."/>
            <person name="Galgiani J.N."/>
            <person name="Kirkland T.N."/>
            <person name="Cole G.T."/>
            <person name="Birren B.W."/>
            <person name="Henn M.R."/>
            <person name="Taylor J.W."/>
            <person name="Rounsley S.D."/>
        </authorList>
    </citation>
    <scope>GENOME REANNOTATION</scope>
    <source>
        <strain evidence="3">RS</strain>
    </source>
</reference>
<sequence length="122" mass="13399">MCLNSILCCFGKKERPQLGHNRQISGPVLDYTTANVERMRLRSINLPQAPEGTPVRRQSLPADVKAQIAEFTLPEVKATSSAPQAANSEAESRQQAAPEATTAASTPALRPKFSFEYREDEI</sequence>
<dbReference type="KEGG" id="cim:CIMG_12667"/>
<dbReference type="Proteomes" id="UP000001261">
    <property type="component" value="Unassembled WGS sequence"/>
</dbReference>
<dbReference type="EMBL" id="GG704911">
    <property type="protein sequence ID" value="EAS37170.3"/>
    <property type="molecule type" value="Genomic_DNA"/>
</dbReference>
<dbReference type="GeneID" id="24164294"/>
<dbReference type="VEuPathDB" id="FungiDB:CIMG_12667"/>
<dbReference type="AlphaFoldDB" id="J3KLJ6"/>
<dbReference type="RefSeq" id="XP_001248753.1">
    <property type="nucleotide sequence ID" value="XM_001248752.1"/>
</dbReference>
<dbReference type="InParanoid" id="J3KLJ6"/>
<protein>
    <submittedName>
        <fullName evidence="2">Uncharacterized protein</fullName>
    </submittedName>
</protein>
<feature type="region of interest" description="Disordered" evidence="1">
    <location>
        <begin position="75"/>
        <end position="122"/>
    </location>
</feature>
<evidence type="ECO:0000256" key="1">
    <source>
        <dbReference type="SAM" id="MobiDB-lite"/>
    </source>
</evidence>
<reference evidence="3" key="1">
    <citation type="journal article" date="2009" name="Genome Res.">
        <title>Comparative genomic analyses of the human fungal pathogens Coccidioides and their relatives.</title>
        <authorList>
            <person name="Sharpton T.J."/>
            <person name="Stajich J.E."/>
            <person name="Rounsley S.D."/>
            <person name="Gardner M.J."/>
            <person name="Wortman J.R."/>
            <person name="Jordar V.S."/>
            <person name="Maiti R."/>
            <person name="Kodira C.D."/>
            <person name="Neafsey D.E."/>
            <person name="Zeng Q."/>
            <person name="Hung C.-Y."/>
            <person name="McMahan C."/>
            <person name="Muszewska A."/>
            <person name="Grynberg M."/>
            <person name="Mandel M.A."/>
            <person name="Kellner E.M."/>
            <person name="Barker B.M."/>
            <person name="Galgiani J.N."/>
            <person name="Orbach M.J."/>
            <person name="Kirkland T.N."/>
            <person name="Cole G.T."/>
            <person name="Henn M.R."/>
            <person name="Birren B.W."/>
            <person name="Taylor J.W."/>
        </authorList>
    </citation>
    <scope>NUCLEOTIDE SEQUENCE [LARGE SCALE GENOMIC DNA]</scope>
    <source>
        <strain evidence="3">RS</strain>
    </source>
</reference>